<gene>
    <name evidence="2" type="ORF">ACFPOE_09910</name>
</gene>
<accession>A0ABW0ND41</accession>
<dbReference type="Gene3D" id="3.40.50.300">
    <property type="entry name" value="P-loop containing nucleotide triphosphate hydrolases"/>
    <property type="match status" value="1"/>
</dbReference>
<dbReference type="InterPro" id="IPR038727">
    <property type="entry name" value="NadR/Ttd14_AAA_dom"/>
</dbReference>
<organism evidence="2 3">
    <name type="scientific">Caenimonas terrae</name>
    <dbReference type="NCBI Taxonomy" id="696074"/>
    <lineage>
        <taxon>Bacteria</taxon>
        <taxon>Pseudomonadati</taxon>
        <taxon>Pseudomonadota</taxon>
        <taxon>Betaproteobacteria</taxon>
        <taxon>Burkholderiales</taxon>
        <taxon>Comamonadaceae</taxon>
        <taxon>Caenimonas</taxon>
    </lineage>
</organism>
<dbReference type="RefSeq" id="WP_376849920.1">
    <property type="nucleotide sequence ID" value="NZ_JBHSMF010000006.1"/>
</dbReference>
<comment type="caution">
    <text evidence="2">The sequence shown here is derived from an EMBL/GenBank/DDBJ whole genome shotgun (WGS) entry which is preliminary data.</text>
</comment>
<evidence type="ECO:0000313" key="3">
    <source>
        <dbReference type="Proteomes" id="UP001596037"/>
    </source>
</evidence>
<evidence type="ECO:0000313" key="2">
    <source>
        <dbReference type="EMBL" id="MFC5497845.1"/>
    </source>
</evidence>
<feature type="domain" description="NadR/Ttd14 AAA" evidence="1">
    <location>
        <begin position="2"/>
        <end position="161"/>
    </location>
</feature>
<reference evidence="3" key="1">
    <citation type="journal article" date="2019" name="Int. J. Syst. Evol. Microbiol.">
        <title>The Global Catalogue of Microorganisms (GCM) 10K type strain sequencing project: providing services to taxonomists for standard genome sequencing and annotation.</title>
        <authorList>
            <consortium name="The Broad Institute Genomics Platform"/>
            <consortium name="The Broad Institute Genome Sequencing Center for Infectious Disease"/>
            <person name="Wu L."/>
            <person name="Ma J."/>
        </authorList>
    </citation>
    <scope>NUCLEOTIDE SEQUENCE [LARGE SCALE GENOMIC DNA]</scope>
    <source>
        <strain evidence="3">CCUG 57401</strain>
    </source>
</reference>
<dbReference type="SUPFAM" id="SSF52540">
    <property type="entry name" value="P-loop containing nucleoside triphosphate hydrolases"/>
    <property type="match status" value="1"/>
</dbReference>
<dbReference type="Pfam" id="PF13521">
    <property type="entry name" value="AAA_28"/>
    <property type="match status" value="1"/>
</dbReference>
<dbReference type="PANTHER" id="PTHR37512">
    <property type="entry name" value="TRIFUNCTIONAL NAD BIOSYNTHESIS/REGULATOR PROTEIN NADR"/>
    <property type="match status" value="1"/>
</dbReference>
<dbReference type="InterPro" id="IPR027417">
    <property type="entry name" value="P-loop_NTPase"/>
</dbReference>
<dbReference type="Proteomes" id="UP001596037">
    <property type="component" value="Unassembled WGS sequence"/>
</dbReference>
<dbReference type="EMBL" id="JBHSMF010000006">
    <property type="protein sequence ID" value="MFC5497845.1"/>
    <property type="molecule type" value="Genomic_DNA"/>
</dbReference>
<evidence type="ECO:0000259" key="1">
    <source>
        <dbReference type="Pfam" id="PF13521"/>
    </source>
</evidence>
<protein>
    <submittedName>
        <fullName evidence="2">AAA family ATPase</fullName>
    </submittedName>
</protein>
<keyword evidence="3" id="KW-1185">Reference proteome</keyword>
<dbReference type="InterPro" id="IPR052735">
    <property type="entry name" value="NAD_biosynth-regulator"/>
</dbReference>
<proteinExistence type="predicted"/>
<sequence length="215" mass="23392">MKIALLGAESTGKTRLAGELAARLRAQGKSVAVVPEVLRDWCQREGREPRPEEQLPIAREQERLVTQAAHGADVAIADTTALMVAIYSGMLFEDGELYRYALERQRRYDLTLVTGLDLPWVADGLQRQGPQVREQVDALVRQALAAAGVPYRVVYGQGEQRVANALAAIDSATPTPAGPAGRPWTWVCDKCSDPQCELRLFTAIATGLPDAVART</sequence>
<name>A0ABW0ND41_9BURK</name>
<dbReference type="PANTHER" id="PTHR37512:SF1">
    <property type="entry name" value="NADR_TTD14 AAA DOMAIN-CONTAINING PROTEIN"/>
    <property type="match status" value="1"/>
</dbReference>